<proteinExistence type="predicted"/>
<feature type="compositionally biased region" description="Polar residues" evidence="1">
    <location>
        <begin position="34"/>
        <end position="44"/>
    </location>
</feature>
<dbReference type="EMBL" id="GGEC01075302">
    <property type="protein sequence ID" value="MBX55786.1"/>
    <property type="molecule type" value="Transcribed_RNA"/>
</dbReference>
<protein>
    <submittedName>
        <fullName evidence="2">Uncharacterized protein</fullName>
    </submittedName>
</protein>
<dbReference type="AlphaFoldDB" id="A0A2P2PM16"/>
<accession>A0A2P2PM16</accession>
<name>A0A2P2PM16_RHIMU</name>
<sequence length="44" mass="5290">MQSYIIILQCRERTSEQKTIKKIMRRHNGRTFGPQITNSRQKRG</sequence>
<evidence type="ECO:0000313" key="2">
    <source>
        <dbReference type="EMBL" id="MBX55786.1"/>
    </source>
</evidence>
<evidence type="ECO:0000256" key="1">
    <source>
        <dbReference type="SAM" id="MobiDB-lite"/>
    </source>
</evidence>
<feature type="region of interest" description="Disordered" evidence="1">
    <location>
        <begin position="25"/>
        <end position="44"/>
    </location>
</feature>
<organism evidence="2">
    <name type="scientific">Rhizophora mucronata</name>
    <name type="common">Asiatic mangrove</name>
    <dbReference type="NCBI Taxonomy" id="61149"/>
    <lineage>
        <taxon>Eukaryota</taxon>
        <taxon>Viridiplantae</taxon>
        <taxon>Streptophyta</taxon>
        <taxon>Embryophyta</taxon>
        <taxon>Tracheophyta</taxon>
        <taxon>Spermatophyta</taxon>
        <taxon>Magnoliopsida</taxon>
        <taxon>eudicotyledons</taxon>
        <taxon>Gunneridae</taxon>
        <taxon>Pentapetalae</taxon>
        <taxon>rosids</taxon>
        <taxon>fabids</taxon>
        <taxon>Malpighiales</taxon>
        <taxon>Rhizophoraceae</taxon>
        <taxon>Rhizophora</taxon>
    </lineage>
</organism>
<reference evidence="2" key="1">
    <citation type="submission" date="2018-02" db="EMBL/GenBank/DDBJ databases">
        <title>Rhizophora mucronata_Transcriptome.</title>
        <authorList>
            <person name="Meera S.P."/>
            <person name="Sreeshan A."/>
            <person name="Augustine A."/>
        </authorList>
    </citation>
    <scope>NUCLEOTIDE SEQUENCE</scope>
    <source>
        <tissue evidence="2">Leaf</tissue>
    </source>
</reference>